<gene>
    <name evidence="2" type="ORF">J2T04_002470</name>
</gene>
<dbReference type="EMBL" id="JAUSRL010000004">
    <property type="protein sequence ID" value="MDP9960582.1"/>
    <property type="molecule type" value="Genomic_DNA"/>
</dbReference>
<evidence type="ECO:0000256" key="1">
    <source>
        <dbReference type="SAM" id="Phobius"/>
    </source>
</evidence>
<feature type="transmembrane region" description="Helical" evidence="1">
    <location>
        <begin position="37"/>
        <end position="70"/>
    </location>
</feature>
<name>A0ABT9SNM2_9FLAO</name>
<feature type="transmembrane region" description="Helical" evidence="1">
    <location>
        <begin position="105"/>
        <end position="121"/>
    </location>
</feature>
<evidence type="ECO:0000313" key="2">
    <source>
        <dbReference type="EMBL" id="MDP9960582.1"/>
    </source>
</evidence>
<dbReference type="RefSeq" id="WP_306843956.1">
    <property type="nucleotide sequence ID" value="NZ_JAUSRL010000004.1"/>
</dbReference>
<keyword evidence="1" id="KW-1133">Transmembrane helix</keyword>
<comment type="caution">
    <text evidence="2">The sequence shown here is derived from an EMBL/GenBank/DDBJ whole genome shotgun (WGS) entry which is preliminary data.</text>
</comment>
<accession>A0ABT9SNM2</accession>
<sequence length="130" mass="15110">MKILKTNWINILGVFISVLFCSIIYNLTVEDGVTRNFFQSIFAAILLVLLYGLMFWIGFILALIVLDLILIIPNQSNLKLKLLLEWIVISAPFVYWATIYEEQRVLYIIAIITFLITQLIRERLITKATQ</sequence>
<dbReference type="Proteomes" id="UP001235513">
    <property type="component" value="Unassembled WGS sequence"/>
</dbReference>
<keyword evidence="1" id="KW-0472">Membrane</keyword>
<keyword evidence="3" id="KW-1185">Reference proteome</keyword>
<feature type="transmembrane region" description="Helical" evidence="1">
    <location>
        <begin position="7"/>
        <end position="25"/>
    </location>
</feature>
<organism evidence="2 3">
    <name type="scientific">Chryseobacterium lathyri</name>
    <dbReference type="NCBI Taxonomy" id="395933"/>
    <lineage>
        <taxon>Bacteria</taxon>
        <taxon>Pseudomonadati</taxon>
        <taxon>Bacteroidota</taxon>
        <taxon>Flavobacteriia</taxon>
        <taxon>Flavobacteriales</taxon>
        <taxon>Weeksellaceae</taxon>
        <taxon>Chryseobacterium group</taxon>
        <taxon>Chryseobacterium</taxon>
    </lineage>
</organism>
<keyword evidence="1" id="KW-0812">Transmembrane</keyword>
<feature type="transmembrane region" description="Helical" evidence="1">
    <location>
        <begin position="82"/>
        <end position="99"/>
    </location>
</feature>
<evidence type="ECO:0000313" key="3">
    <source>
        <dbReference type="Proteomes" id="UP001235513"/>
    </source>
</evidence>
<protein>
    <submittedName>
        <fullName evidence="2">ABC-type multidrug transport system fused ATPase/permease subunit</fullName>
    </submittedName>
</protein>
<proteinExistence type="predicted"/>
<reference evidence="2 3" key="1">
    <citation type="submission" date="2023-07" db="EMBL/GenBank/DDBJ databases">
        <title>Sorghum-associated microbial communities from plants grown in Nebraska, USA.</title>
        <authorList>
            <person name="Schachtman D."/>
        </authorList>
    </citation>
    <scope>NUCLEOTIDE SEQUENCE [LARGE SCALE GENOMIC DNA]</scope>
    <source>
        <strain evidence="2 3">CC351</strain>
    </source>
</reference>